<keyword evidence="5 9" id="KW-0378">Hydrolase</keyword>
<feature type="binding site" evidence="8">
    <location>
        <position position="106"/>
    </location>
    <ligand>
        <name>Mg(2+)</name>
        <dbReference type="ChEBI" id="CHEBI:18420"/>
        <label>1</label>
        <note>catalytic</note>
    </ligand>
</feature>
<dbReference type="InterPro" id="IPR033942">
    <property type="entry name" value="IMPase"/>
</dbReference>
<dbReference type="FunFam" id="3.30.540.10:FF:000013">
    <property type="entry name" value="Inositol-1-monophosphatase"/>
    <property type="match status" value="1"/>
</dbReference>
<dbReference type="PRINTS" id="PR00377">
    <property type="entry name" value="IMPHPHTASES"/>
</dbReference>
<name>A0A9W5S2Z4_9BACL</name>
<keyword evidence="11" id="KW-1185">Reference proteome</keyword>
<proteinExistence type="inferred from homology"/>
<evidence type="ECO:0000256" key="7">
    <source>
        <dbReference type="ARBA" id="ARBA00063608"/>
    </source>
</evidence>
<dbReference type="Proteomes" id="UP000053750">
    <property type="component" value="Unassembled WGS sequence"/>
</dbReference>
<dbReference type="SUPFAM" id="SSF56655">
    <property type="entry name" value="Carbohydrate phosphatase"/>
    <property type="match status" value="1"/>
</dbReference>
<feature type="binding site" evidence="8">
    <location>
        <position position="104"/>
    </location>
    <ligand>
        <name>Mg(2+)</name>
        <dbReference type="ChEBI" id="CHEBI:18420"/>
        <label>1</label>
        <note>catalytic</note>
    </ligand>
</feature>
<comment type="subunit">
    <text evidence="7">Homodimer. The rRNA transcription and antitermination complex (rrnTAC) consists of RNA polymerase (RNAP), NusA, NusB, NusE (rpsJ), NusG, SubB, ribosomal protein S4, DNA and precursor rRNA; S4 is more flexible than other subunits.</text>
</comment>
<sequence length="298" mass="32131">MSDSKMEPAVGRKSFAAVAINSASKAGEWIKTKLGGYTTLNLKSSSADLVTEVDKGAETMIRNLIMTHFPDHSFLGEEGVEPGPEASASALRAVLEEEYVWIVDPIDGTTNFVHGFPYFCVSIALAYKGEVILGVVYDPMRDELFIAEKDKGAYVHGKRMQVSRDATLRESLVATGFPPSQDVALPLNMRQLEAVVPKVRNVRSNGSAALHMAYVAAGRLSAYWEVGLNAWDIAAGYLLIHESGGRVTGLKGEPYHLGVRNVAATNGRIHDELLQVLQSAEQAEGPGPGSGSDVRFQV</sequence>
<accession>A0A9W5S2Z4</accession>
<evidence type="ECO:0000256" key="3">
    <source>
        <dbReference type="ARBA" id="ARBA00009759"/>
    </source>
</evidence>
<organism evidence="10 11">
    <name type="scientific">Paenibacillus darwinianus</name>
    <dbReference type="NCBI Taxonomy" id="1380763"/>
    <lineage>
        <taxon>Bacteria</taxon>
        <taxon>Bacillati</taxon>
        <taxon>Bacillota</taxon>
        <taxon>Bacilli</taxon>
        <taxon>Bacillales</taxon>
        <taxon>Paenibacillaceae</taxon>
        <taxon>Paenibacillus</taxon>
    </lineage>
</organism>
<feature type="binding site" evidence="8">
    <location>
        <position position="107"/>
    </location>
    <ligand>
        <name>Mg(2+)</name>
        <dbReference type="ChEBI" id="CHEBI:18420"/>
        <label>1</label>
        <note>catalytic</note>
    </ligand>
</feature>
<comment type="caution">
    <text evidence="10">The sequence shown here is derived from an EMBL/GenBank/DDBJ whole genome shotgun (WGS) entry which is preliminary data.</text>
</comment>
<dbReference type="EMBL" id="JFHU01000060">
    <property type="protein sequence ID" value="EXX90542.1"/>
    <property type="molecule type" value="Genomic_DNA"/>
</dbReference>
<evidence type="ECO:0000256" key="1">
    <source>
        <dbReference type="ARBA" id="ARBA00001033"/>
    </source>
</evidence>
<dbReference type="InterPro" id="IPR020550">
    <property type="entry name" value="Inositol_monophosphatase_CS"/>
</dbReference>
<feature type="binding site" evidence="8">
    <location>
        <position position="77"/>
    </location>
    <ligand>
        <name>Mg(2+)</name>
        <dbReference type="ChEBI" id="CHEBI:18420"/>
        <label>1</label>
        <note>catalytic</note>
    </ligand>
</feature>
<dbReference type="Pfam" id="PF00459">
    <property type="entry name" value="Inositol_P"/>
    <property type="match status" value="1"/>
</dbReference>
<dbReference type="PROSITE" id="PS00630">
    <property type="entry name" value="IMP_2"/>
    <property type="match status" value="1"/>
</dbReference>
<gene>
    <name evidence="10" type="ORF">BG53_13400</name>
</gene>
<protein>
    <recommendedName>
        <fullName evidence="9">Inositol-1-monophosphatase</fullName>
        <ecNumber evidence="9">3.1.3.25</ecNumber>
    </recommendedName>
</protein>
<keyword evidence="6 8" id="KW-0460">Magnesium</keyword>
<dbReference type="Gene3D" id="3.30.540.10">
    <property type="entry name" value="Fructose-1,6-Bisphosphatase, subunit A, domain 1"/>
    <property type="match status" value="1"/>
</dbReference>
<evidence type="ECO:0000256" key="4">
    <source>
        <dbReference type="ARBA" id="ARBA00022723"/>
    </source>
</evidence>
<dbReference type="AlphaFoldDB" id="A0A9W5S2Z4"/>
<dbReference type="InterPro" id="IPR022337">
    <property type="entry name" value="Inositol_monophosphatase_SuhB"/>
</dbReference>
<dbReference type="EC" id="3.1.3.25" evidence="9"/>
<dbReference type="GO" id="GO:0006020">
    <property type="term" value="P:inositol metabolic process"/>
    <property type="evidence" value="ECO:0007669"/>
    <property type="project" value="TreeGrafter"/>
</dbReference>
<dbReference type="PANTHER" id="PTHR20854">
    <property type="entry name" value="INOSITOL MONOPHOSPHATASE"/>
    <property type="match status" value="1"/>
</dbReference>
<evidence type="ECO:0000256" key="5">
    <source>
        <dbReference type="ARBA" id="ARBA00022801"/>
    </source>
</evidence>
<keyword evidence="4 8" id="KW-0479">Metal-binding</keyword>
<comment type="similarity">
    <text evidence="3 9">Belongs to the inositol monophosphatase superfamily.</text>
</comment>
<dbReference type="PRINTS" id="PR01959">
    <property type="entry name" value="SBIMPHPHTASE"/>
</dbReference>
<dbReference type="GO" id="GO:0008934">
    <property type="term" value="F:inositol monophosphate 1-phosphatase activity"/>
    <property type="evidence" value="ECO:0007669"/>
    <property type="project" value="InterPro"/>
</dbReference>
<evidence type="ECO:0000313" key="11">
    <source>
        <dbReference type="Proteomes" id="UP000053750"/>
    </source>
</evidence>
<dbReference type="PANTHER" id="PTHR20854:SF4">
    <property type="entry name" value="INOSITOL-1-MONOPHOSPHATASE-RELATED"/>
    <property type="match status" value="1"/>
</dbReference>
<dbReference type="GO" id="GO:0007165">
    <property type="term" value="P:signal transduction"/>
    <property type="evidence" value="ECO:0007669"/>
    <property type="project" value="TreeGrafter"/>
</dbReference>
<evidence type="ECO:0000256" key="6">
    <source>
        <dbReference type="ARBA" id="ARBA00022842"/>
    </source>
</evidence>
<evidence type="ECO:0000256" key="8">
    <source>
        <dbReference type="PIRSR" id="PIRSR600760-2"/>
    </source>
</evidence>
<dbReference type="InterPro" id="IPR000760">
    <property type="entry name" value="Inositol_monophosphatase-like"/>
</dbReference>
<evidence type="ECO:0000313" key="10">
    <source>
        <dbReference type="EMBL" id="EXX90542.1"/>
    </source>
</evidence>
<dbReference type="InterPro" id="IPR020583">
    <property type="entry name" value="Inositol_monoP_metal-BS"/>
</dbReference>
<evidence type="ECO:0000256" key="9">
    <source>
        <dbReference type="RuleBase" id="RU364068"/>
    </source>
</evidence>
<dbReference type="PROSITE" id="PS00629">
    <property type="entry name" value="IMP_1"/>
    <property type="match status" value="1"/>
</dbReference>
<feature type="binding site" evidence="8">
    <location>
        <position position="232"/>
    </location>
    <ligand>
        <name>Mg(2+)</name>
        <dbReference type="ChEBI" id="CHEBI:18420"/>
        <label>1</label>
        <note>catalytic</note>
    </ligand>
</feature>
<evidence type="ECO:0000256" key="2">
    <source>
        <dbReference type="ARBA" id="ARBA00001946"/>
    </source>
</evidence>
<dbReference type="GO" id="GO:0046872">
    <property type="term" value="F:metal ion binding"/>
    <property type="evidence" value="ECO:0007669"/>
    <property type="project" value="UniProtKB-KW"/>
</dbReference>
<dbReference type="Gene3D" id="3.40.190.80">
    <property type="match status" value="1"/>
</dbReference>
<reference evidence="10 11" key="1">
    <citation type="submission" date="2014-02" db="EMBL/GenBank/DDBJ databases">
        <title>Genome sequence of Paenibacillus darwinianus reveals adaptive mechanisms for survival in Antarctic soils.</title>
        <authorList>
            <person name="Dsouza M."/>
            <person name="Taylor M.W."/>
            <person name="Turner S.J."/>
            <person name="Aislabie J."/>
        </authorList>
    </citation>
    <scope>NUCLEOTIDE SEQUENCE [LARGE SCALE GENOMIC DNA]</scope>
    <source>
        <strain evidence="10 11">CE1</strain>
    </source>
</reference>
<dbReference type="CDD" id="cd01639">
    <property type="entry name" value="IMPase"/>
    <property type="match status" value="1"/>
</dbReference>
<dbReference type="GO" id="GO:0046854">
    <property type="term" value="P:phosphatidylinositol phosphate biosynthetic process"/>
    <property type="evidence" value="ECO:0007669"/>
    <property type="project" value="InterPro"/>
</dbReference>
<comment type="catalytic activity">
    <reaction evidence="1 9">
        <text>a myo-inositol phosphate + H2O = myo-inositol + phosphate</text>
        <dbReference type="Rhea" id="RHEA:24056"/>
        <dbReference type="ChEBI" id="CHEBI:15377"/>
        <dbReference type="ChEBI" id="CHEBI:17268"/>
        <dbReference type="ChEBI" id="CHEBI:43474"/>
        <dbReference type="ChEBI" id="CHEBI:84139"/>
        <dbReference type="EC" id="3.1.3.25"/>
    </reaction>
</comment>
<comment type="cofactor">
    <cofactor evidence="2 8 9">
        <name>Mg(2+)</name>
        <dbReference type="ChEBI" id="CHEBI:18420"/>
    </cofactor>
</comment>
<dbReference type="FunFam" id="3.40.190.80:FF:000020">
    <property type="entry name" value="Fructose-1,6-bisphosphatase/inositol-1-monophosphatase"/>
    <property type="match status" value="1"/>
</dbReference>